<keyword evidence="7 9" id="KW-0472">Membrane</keyword>
<evidence type="ECO:0000313" key="12">
    <source>
        <dbReference type="Proteomes" id="UP000332933"/>
    </source>
</evidence>
<evidence type="ECO:0000256" key="8">
    <source>
        <dbReference type="SAM" id="MobiDB-lite"/>
    </source>
</evidence>
<evidence type="ECO:0000256" key="4">
    <source>
        <dbReference type="ARBA" id="ARBA00022692"/>
    </source>
</evidence>
<accession>A0A485K3M6</accession>
<dbReference type="Pfam" id="PF08449">
    <property type="entry name" value="UAA"/>
    <property type="match status" value="1"/>
</dbReference>
<reference evidence="11 12" key="1">
    <citation type="submission" date="2019-03" db="EMBL/GenBank/DDBJ databases">
        <authorList>
            <person name="Gaulin E."/>
            <person name="Dumas B."/>
        </authorList>
    </citation>
    <scope>NUCLEOTIDE SEQUENCE [LARGE SCALE GENOMIC DNA]</scope>
    <source>
        <strain evidence="11">CBS 568.67</strain>
    </source>
</reference>
<dbReference type="GO" id="GO:0005459">
    <property type="term" value="F:UDP-galactose transmembrane transporter activity"/>
    <property type="evidence" value="ECO:0007669"/>
    <property type="project" value="TreeGrafter"/>
</dbReference>
<feature type="compositionally biased region" description="Low complexity" evidence="8">
    <location>
        <begin position="1"/>
        <end position="23"/>
    </location>
</feature>
<comment type="subcellular location">
    <subcellularLocation>
        <location evidence="1">Endoplasmic reticulum membrane</location>
        <topology evidence="1">Multi-pass membrane protein</topology>
    </subcellularLocation>
</comment>
<dbReference type="SUPFAM" id="SSF103481">
    <property type="entry name" value="Multidrug resistance efflux transporter EmrE"/>
    <property type="match status" value="1"/>
</dbReference>
<keyword evidence="5" id="KW-0256">Endoplasmic reticulum</keyword>
<evidence type="ECO:0000313" key="11">
    <source>
        <dbReference type="EMBL" id="VFT77923.1"/>
    </source>
</evidence>
<dbReference type="EMBL" id="VJMH01000041">
    <property type="protein sequence ID" value="KAF0719902.1"/>
    <property type="molecule type" value="Genomic_DNA"/>
</dbReference>
<dbReference type="GO" id="GO:0005789">
    <property type="term" value="C:endoplasmic reticulum membrane"/>
    <property type="evidence" value="ECO:0007669"/>
    <property type="project" value="UniProtKB-SubCell"/>
</dbReference>
<protein>
    <submittedName>
        <fullName evidence="11">Aste57867_699 protein</fullName>
    </submittedName>
</protein>
<dbReference type="EMBL" id="CAADRA010000041">
    <property type="protein sequence ID" value="VFT77923.1"/>
    <property type="molecule type" value="Genomic_DNA"/>
</dbReference>
<evidence type="ECO:0000256" key="2">
    <source>
        <dbReference type="ARBA" id="ARBA00010694"/>
    </source>
</evidence>
<evidence type="ECO:0000256" key="9">
    <source>
        <dbReference type="SAM" id="Phobius"/>
    </source>
</evidence>
<keyword evidence="12" id="KW-1185">Reference proteome</keyword>
<dbReference type="AlphaFoldDB" id="A0A485K3M6"/>
<dbReference type="Proteomes" id="UP000332933">
    <property type="component" value="Unassembled WGS sequence"/>
</dbReference>
<dbReference type="PANTHER" id="PTHR10778">
    <property type="entry name" value="SOLUTE CARRIER FAMILY 35 MEMBER B"/>
    <property type="match status" value="1"/>
</dbReference>
<dbReference type="PANTHER" id="PTHR10778:SF10">
    <property type="entry name" value="SOLUTE CARRIER FAMILY 35 MEMBER B1"/>
    <property type="match status" value="1"/>
</dbReference>
<keyword evidence="4 9" id="KW-0812">Transmembrane</keyword>
<sequence length="441" mass="47875">MSATATKLPAAATPAPTPVDVDTPPSPSSFQSVLLRSHRFAIYEYECLIQCFRIPAAPSTNTCLAVFYFLGLVVCFGAHAHVLERLTIDGNGPNEFILMFICCVIYAILSYVGKVLARELVDTAPWYVFALLSFTTFSSTFLSTYSLRYISFIVRVLGKTCKPVPIMAIGLLLGKRYPLRKYVSVVLVTVGAILFFVYQSKKHVPHHGTDGQVHPAAPSYAAFGALLVMASLFFDGATGALEEKFMTEYQMGPFTMMHKINVISAALAVMLIVATSQGASLVHVVENLTVSRDLLLLGLFGGFGQMFIFLMISRFGALMTSVAGTARKILTICLSIAYFGHVLTAMQYAGLAIAVSGMCVNLLRGSSQSSKPPATSTQEENDDEATALLTDEEEIYERELPDDEPSSTARTVFPDVRGSHVPKPDEYGMAIDIAFRATTAV</sequence>
<feature type="transmembrane region" description="Helical" evidence="9">
    <location>
        <begin position="65"/>
        <end position="83"/>
    </location>
</feature>
<keyword evidence="3" id="KW-0813">Transport</keyword>
<feature type="transmembrane region" description="Helical" evidence="9">
    <location>
        <begin position="95"/>
        <end position="112"/>
    </location>
</feature>
<feature type="region of interest" description="Disordered" evidence="8">
    <location>
        <begin position="1"/>
        <end position="25"/>
    </location>
</feature>
<evidence type="ECO:0000313" key="10">
    <source>
        <dbReference type="EMBL" id="KAF0719902.1"/>
    </source>
</evidence>
<reference evidence="10" key="2">
    <citation type="submission" date="2019-06" db="EMBL/GenBank/DDBJ databases">
        <title>Genomics analysis of Aphanomyces spp. identifies a new class of oomycete effector associated with host adaptation.</title>
        <authorList>
            <person name="Gaulin E."/>
        </authorList>
    </citation>
    <scope>NUCLEOTIDE SEQUENCE</scope>
    <source>
        <strain evidence="10">CBS 578.67</strain>
    </source>
</reference>
<comment type="similarity">
    <text evidence="2">Belongs to the nucleotide-sugar transporter family. SLC35B subfamily.</text>
</comment>
<evidence type="ECO:0000256" key="1">
    <source>
        <dbReference type="ARBA" id="ARBA00004477"/>
    </source>
</evidence>
<dbReference type="InterPro" id="IPR037185">
    <property type="entry name" value="EmrE-like"/>
</dbReference>
<evidence type="ECO:0000256" key="3">
    <source>
        <dbReference type="ARBA" id="ARBA00022448"/>
    </source>
</evidence>
<evidence type="ECO:0000256" key="6">
    <source>
        <dbReference type="ARBA" id="ARBA00022989"/>
    </source>
</evidence>
<dbReference type="InterPro" id="IPR013657">
    <property type="entry name" value="SCL35B1-4/HUT1"/>
</dbReference>
<evidence type="ECO:0000256" key="7">
    <source>
        <dbReference type="ARBA" id="ARBA00023136"/>
    </source>
</evidence>
<gene>
    <name evidence="11" type="primary">Aste57867_699</name>
    <name evidence="10" type="ORF">As57867_000698</name>
    <name evidence="11" type="ORF">ASTE57867_699</name>
</gene>
<proteinExistence type="inferred from homology"/>
<feature type="transmembrane region" description="Helical" evidence="9">
    <location>
        <begin position="220"/>
        <end position="241"/>
    </location>
</feature>
<name>A0A485K3M6_9STRA</name>
<dbReference type="OrthoDB" id="78344at2759"/>
<dbReference type="GO" id="GO:0005460">
    <property type="term" value="F:UDP-glucose transmembrane transporter activity"/>
    <property type="evidence" value="ECO:0007669"/>
    <property type="project" value="TreeGrafter"/>
</dbReference>
<evidence type="ECO:0000256" key="5">
    <source>
        <dbReference type="ARBA" id="ARBA00022824"/>
    </source>
</evidence>
<feature type="compositionally biased region" description="Acidic residues" evidence="8">
    <location>
        <begin position="396"/>
        <end position="405"/>
    </location>
</feature>
<feature type="region of interest" description="Disordered" evidence="8">
    <location>
        <begin position="396"/>
        <end position="418"/>
    </location>
</feature>
<keyword evidence="6 9" id="KW-1133">Transmembrane helix</keyword>
<feature type="transmembrane region" description="Helical" evidence="9">
    <location>
        <begin position="294"/>
        <end position="312"/>
    </location>
</feature>
<dbReference type="GO" id="GO:0000139">
    <property type="term" value="C:Golgi membrane"/>
    <property type="evidence" value="ECO:0007669"/>
    <property type="project" value="TreeGrafter"/>
</dbReference>
<feature type="transmembrane region" description="Helical" evidence="9">
    <location>
        <begin position="262"/>
        <end position="282"/>
    </location>
</feature>
<feature type="transmembrane region" description="Helical" evidence="9">
    <location>
        <begin position="124"/>
        <end position="145"/>
    </location>
</feature>
<organism evidence="11 12">
    <name type="scientific">Aphanomyces stellatus</name>
    <dbReference type="NCBI Taxonomy" id="120398"/>
    <lineage>
        <taxon>Eukaryota</taxon>
        <taxon>Sar</taxon>
        <taxon>Stramenopiles</taxon>
        <taxon>Oomycota</taxon>
        <taxon>Saprolegniomycetes</taxon>
        <taxon>Saprolegniales</taxon>
        <taxon>Verrucalvaceae</taxon>
        <taxon>Aphanomyces</taxon>
    </lineage>
</organism>
<feature type="transmembrane region" description="Helical" evidence="9">
    <location>
        <begin position="182"/>
        <end position="200"/>
    </location>
</feature>